<organism evidence="1 2">
    <name type="scientific">Halocaridina rubra</name>
    <name type="common">Hawaiian red shrimp</name>
    <dbReference type="NCBI Taxonomy" id="373956"/>
    <lineage>
        <taxon>Eukaryota</taxon>
        <taxon>Metazoa</taxon>
        <taxon>Ecdysozoa</taxon>
        <taxon>Arthropoda</taxon>
        <taxon>Crustacea</taxon>
        <taxon>Multicrustacea</taxon>
        <taxon>Malacostraca</taxon>
        <taxon>Eumalacostraca</taxon>
        <taxon>Eucarida</taxon>
        <taxon>Decapoda</taxon>
        <taxon>Pleocyemata</taxon>
        <taxon>Caridea</taxon>
        <taxon>Atyoidea</taxon>
        <taxon>Atyidae</taxon>
        <taxon>Halocaridina</taxon>
    </lineage>
</organism>
<reference evidence="1 2" key="1">
    <citation type="submission" date="2023-11" db="EMBL/GenBank/DDBJ databases">
        <title>Halocaridina rubra genome assembly.</title>
        <authorList>
            <person name="Smith C."/>
        </authorList>
    </citation>
    <scope>NUCLEOTIDE SEQUENCE [LARGE SCALE GENOMIC DNA]</scope>
    <source>
        <strain evidence="1">EP-1</strain>
        <tissue evidence="1">Whole</tissue>
    </source>
</reference>
<dbReference type="AlphaFoldDB" id="A0AAN8WH99"/>
<protein>
    <submittedName>
        <fullName evidence="1">Uncharacterized protein</fullName>
    </submittedName>
</protein>
<evidence type="ECO:0000313" key="1">
    <source>
        <dbReference type="EMBL" id="KAK6995709.1"/>
    </source>
</evidence>
<proteinExistence type="predicted"/>
<dbReference type="Proteomes" id="UP001381693">
    <property type="component" value="Unassembled WGS sequence"/>
</dbReference>
<name>A0AAN8WH99_HALRR</name>
<gene>
    <name evidence="1" type="ORF">SK128_008324</name>
</gene>
<keyword evidence="2" id="KW-1185">Reference proteome</keyword>
<accession>A0AAN8WH99</accession>
<evidence type="ECO:0000313" key="2">
    <source>
        <dbReference type="Proteomes" id="UP001381693"/>
    </source>
</evidence>
<dbReference type="EMBL" id="JAXCGZ010024285">
    <property type="protein sequence ID" value="KAK6995709.1"/>
    <property type="molecule type" value="Genomic_DNA"/>
</dbReference>
<comment type="caution">
    <text evidence="1">The sequence shown here is derived from an EMBL/GenBank/DDBJ whole genome shotgun (WGS) entry which is preliminary data.</text>
</comment>
<sequence length="160" mass="17679">MSNQHIASLLHRHRKLDATPPTREQLTHIAALYQKRINFDGTPDLMSGLRGRDVEAKGMLPASDVRAAIVATRLPFPSSLTDALVASVTNAEGLVDYVQFCREIDYRLRPNIHDHIPCQLDEASLEAVLRQAQDQVDYVNLVADLEGSTKTHHFAGSGVV</sequence>